<dbReference type="OrthoDB" id="9809364at2"/>
<protein>
    <submittedName>
        <fullName evidence="7">WD40-like Beta Propeller Repeat</fullName>
    </submittedName>
</protein>
<dbReference type="RefSeq" id="WP_089762794.1">
    <property type="nucleotide sequence ID" value="NZ_BKAT01000046.1"/>
</dbReference>
<dbReference type="InterPro" id="IPR019734">
    <property type="entry name" value="TPR_rpt"/>
</dbReference>
<dbReference type="STRING" id="408074.SAMN05660909_03046"/>
<keyword evidence="4" id="KW-0802">TPR repeat</keyword>
<feature type="repeat" description="TPR" evidence="4">
    <location>
        <begin position="65"/>
        <end position="98"/>
    </location>
</feature>
<dbReference type="Pfam" id="PF00691">
    <property type="entry name" value="OmpA"/>
    <property type="match status" value="1"/>
</dbReference>
<dbReference type="PROSITE" id="PS51123">
    <property type="entry name" value="OMPA_2"/>
    <property type="match status" value="1"/>
</dbReference>
<dbReference type="Gene3D" id="2.120.10.30">
    <property type="entry name" value="TolB, C-terminal domain"/>
    <property type="match status" value="1"/>
</dbReference>
<evidence type="ECO:0000256" key="4">
    <source>
        <dbReference type="PROSITE-ProRule" id="PRU00339"/>
    </source>
</evidence>
<dbReference type="Gene3D" id="2.60.40.1120">
    <property type="entry name" value="Carboxypeptidase-like, regulatory domain"/>
    <property type="match status" value="1"/>
</dbReference>
<evidence type="ECO:0000256" key="3">
    <source>
        <dbReference type="ARBA" id="ARBA00023237"/>
    </source>
</evidence>
<dbReference type="Gene3D" id="3.30.1330.60">
    <property type="entry name" value="OmpA-like domain"/>
    <property type="match status" value="1"/>
</dbReference>
<keyword evidence="2 5" id="KW-0472">Membrane</keyword>
<dbReference type="InterPro" id="IPR036737">
    <property type="entry name" value="OmpA-like_sf"/>
</dbReference>
<name>A0A1H4DCT9_9BACT</name>
<evidence type="ECO:0000259" key="6">
    <source>
        <dbReference type="PROSITE" id="PS51123"/>
    </source>
</evidence>
<keyword evidence="3" id="KW-0998">Cell outer membrane</keyword>
<evidence type="ECO:0000313" key="8">
    <source>
        <dbReference type="Proteomes" id="UP000199656"/>
    </source>
</evidence>
<dbReference type="SUPFAM" id="SSF49478">
    <property type="entry name" value="Cna protein B-type domain"/>
    <property type="match status" value="1"/>
</dbReference>
<dbReference type="SUPFAM" id="SSF48452">
    <property type="entry name" value="TPR-like"/>
    <property type="match status" value="1"/>
</dbReference>
<evidence type="ECO:0000313" key="7">
    <source>
        <dbReference type="EMBL" id="SEA70388.1"/>
    </source>
</evidence>
<dbReference type="Pfam" id="PF07676">
    <property type="entry name" value="PD40"/>
    <property type="match status" value="3"/>
</dbReference>
<dbReference type="PANTHER" id="PTHR30329:SF21">
    <property type="entry name" value="LIPOPROTEIN YIAD-RELATED"/>
    <property type="match status" value="1"/>
</dbReference>
<reference evidence="8" key="1">
    <citation type="submission" date="2016-10" db="EMBL/GenBank/DDBJ databases">
        <authorList>
            <person name="Varghese N."/>
            <person name="Submissions S."/>
        </authorList>
    </citation>
    <scope>NUCLEOTIDE SEQUENCE [LARGE SCALE GENOMIC DNA]</scope>
    <source>
        <strain evidence="8">DSM 23920</strain>
    </source>
</reference>
<dbReference type="AlphaFoldDB" id="A0A1H4DCT9"/>
<dbReference type="Gene3D" id="1.25.40.10">
    <property type="entry name" value="Tetratricopeptide repeat domain"/>
    <property type="match status" value="1"/>
</dbReference>
<dbReference type="InterPro" id="IPR006664">
    <property type="entry name" value="OMP_bac"/>
</dbReference>
<dbReference type="Pfam" id="PF13181">
    <property type="entry name" value="TPR_8"/>
    <property type="match status" value="1"/>
</dbReference>
<proteinExistence type="predicted"/>
<dbReference type="PROSITE" id="PS50005">
    <property type="entry name" value="TPR"/>
    <property type="match status" value="1"/>
</dbReference>
<dbReference type="InterPro" id="IPR011659">
    <property type="entry name" value="WD40"/>
</dbReference>
<dbReference type="InterPro" id="IPR006665">
    <property type="entry name" value="OmpA-like"/>
</dbReference>
<dbReference type="EMBL" id="FNRL01000013">
    <property type="protein sequence ID" value="SEA70388.1"/>
    <property type="molecule type" value="Genomic_DNA"/>
</dbReference>
<evidence type="ECO:0000256" key="2">
    <source>
        <dbReference type="ARBA" id="ARBA00023136"/>
    </source>
</evidence>
<dbReference type="PRINTS" id="PR01021">
    <property type="entry name" value="OMPADOMAIN"/>
</dbReference>
<dbReference type="InterPro" id="IPR011042">
    <property type="entry name" value="6-blade_b-propeller_TolB-like"/>
</dbReference>
<comment type="subcellular location">
    <subcellularLocation>
        <location evidence="1">Cell outer membrane</location>
    </subcellularLocation>
</comment>
<dbReference type="SUPFAM" id="SSF103088">
    <property type="entry name" value="OmpA-like"/>
    <property type="match status" value="1"/>
</dbReference>
<keyword evidence="8" id="KW-1185">Reference proteome</keyword>
<organism evidence="7 8">
    <name type="scientific">Chitinophaga terrae</name>
    <name type="common">ex Kim and Jung 2007</name>
    <dbReference type="NCBI Taxonomy" id="408074"/>
    <lineage>
        <taxon>Bacteria</taxon>
        <taxon>Pseudomonadati</taxon>
        <taxon>Bacteroidota</taxon>
        <taxon>Chitinophagia</taxon>
        <taxon>Chitinophagales</taxon>
        <taxon>Chitinophagaceae</taxon>
        <taxon>Chitinophaga</taxon>
    </lineage>
</organism>
<gene>
    <name evidence="7" type="ORF">SAMN05660909_03046</name>
</gene>
<dbReference type="InterPro" id="IPR011990">
    <property type="entry name" value="TPR-like_helical_dom_sf"/>
</dbReference>
<dbReference type="CDD" id="cd07185">
    <property type="entry name" value="OmpA_C-like"/>
    <property type="match status" value="1"/>
</dbReference>
<dbReference type="GO" id="GO:0009279">
    <property type="term" value="C:cell outer membrane"/>
    <property type="evidence" value="ECO:0007669"/>
    <property type="project" value="UniProtKB-SubCell"/>
</dbReference>
<dbReference type="SUPFAM" id="SSF82171">
    <property type="entry name" value="DPP6 N-terminal domain-like"/>
    <property type="match status" value="1"/>
</dbReference>
<dbReference type="InterPro" id="IPR050330">
    <property type="entry name" value="Bact_OuterMem_StrucFunc"/>
</dbReference>
<dbReference type="Proteomes" id="UP000199656">
    <property type="component" value="Unassembled WGS sequence"/>
</dbReference>
<accession>A0A1H4DCT9</accession>
<evidence type="ECO:0000256" key="5">
    <source>
        <dbReference type="PROSITE-ProRule" id="PRU00473"/>
    </source>
</evidence>
<evidence type="ECO:0000256" key="1">
    <source>
        <dbReference type="ARBA" id="ARBA00004442"/>
    </source>
</evidence>
<sequence length="627" mass="69064">MKHYLPLLFLLLTGLASRGQSVTYENAPKKAKASFDKAVEAMRVYQPKVAVEALQEAIKVAPNFTDAYGQLGMCYVEMKNYAAAKEAFEKLKQLDNTALRFVTVPYSKALAGTGNFREALNLVTEYLADGRKSPAAEKLKASYTFAANYGKNIPFQPQNMGDAVNSKDAEYFPTLTIDSRTLIFTRRINGRNEDFFITTRDSLNHWSLARNMGEPVNSSFNEGAQNLSQDGTLLIFTGCDFPEGKGSCDLYFSEKTANGWTAPKNMGANINTRDWESQPSLSADKQTLYFARETQANGSDIYVSKRMPNGQWGPAEALGPNINTTGHERTPFMHPDGQTLYFASNGHPGYGDMDIYYSRRQPDGSWGPAVNIGYPINTIDEDASLVVDANGTTAYFASERSDTRGALDIYSFELYPEARPLQTLYVRGYVYDSLKHDRLTATINVIDLKTGNNIATVNTDANGVYLAPLPVGGDYAVHVGKPGYLFYSDNFSLKTHHSDTPFEKNIPLQALSLNASVVLNNIFFDSNKYDLKPESRVELDRLVALLTDNPSMKIQIAGYTDNVGSDQANLVLSGNRAAAVVKYLTGKGVAAERLTSKGYGEADPVASNDTEEGRAQNRRTVFKVISL</sequence>
<dbReference type="SMART" id="SM00028">
    <property type="entry name" value="TPR"/>
    <property type="match status" value="2"/>
</dbReference>
<feature type="domain" description="OmpA-like" evidence="6">
    <location>
        <begin position="511"/>
        <end position="627"/>
    </location>
</feature>
<dbReference type="PANTHER" id="PTHR30329">
    <property type="entry name" value="STATOR ELEMENT OF FLAGELLAR MOTOR COMPLEX"/>
    <property type="match status" value="1"/>
</dbReference>